<dbReference type="GO" id="GO:0005886">
    <property type="term" value="C:plasma membrane"/>
    <property type="evidence" value="ECO:0007669"/>
    <property type="project" value="TreeGrafter"/>
</dbReference>
<comment type="function">
    <text evidence="7">Oxidative deamination of D-amino acids.</text>
</comment>
<dbReference type="NCBIfam" id="NF001933">
    <property type="entry name" value="PRK00711.1"/>
    <property type="match status" value="1"/>
</dbReference>
<dbReference type="RefSeq" id="WP_133497019.1">
    <property type="nucleotide sequence ID" value="NZ_BMLU01000017.1"/>
</dbReference>
<comment type="caution">
    <text evidence="9">The sequence shown here is derived from an EMBL/GenBank/DDBJ whole genome shotgun (WGS) entry which is preliminary data.</text>
</comment>
<dbReference type="AlphaFoldDB" id="A0A4R6FB67"/>
<organism evidence="9 10">
    <name type="scientific">Stakelama pacifica</name>
    <dbReference type="NCBI Taxonomy" id="517720"/>
    <lineage>
        <taxon>Bacteria</taxon>
        <taxon>Pseudomonadati</taxon>
        <taxon>Pseudomonadota</taxon>
        <taxon>Alphaproteobacteria</taxon>
        <taxon>Sphingomonadales</taxon>
        <taxon>Sphingomonadaceae</taxon>
        <taxon>Stakelama</taxon>
    </lineage>
</organism>
<evidence type="ECO:0000259" key="8">
    <source>
        <dbReference type="Pfam" id="PF01266"/>
    </source>
</evidence>
<dbReference type="SUPFAM" id="SSF51905">
    <property type="entry name" value="FAD/NAD(P)-binding domain"/>
    <property type="match status" value="1"/>
</dbReference>
<reference evidence="9 10" key="1">
    <citation type="submission" date="2019-03" db="EMBL/GenBank/DDBJ databases">
        <title>Genomic Encyclopedia of Type Strains, Phase IV (KMG-IV): sequencing the most valuable type-strain genomes for metagenomic binning, comparative biology and taxonomic classification.</title>
        <authorList>
            <person name="Goeker M."/>
        </authorList>
    </citation>
    <scope>NUCLEOTIDE SEQUENCE [LARGE SCALE GENOMIC DNA]</scope>
    <source>
        <strain evidence="9 10">DSM 25059</strain>
    </source>
</reference>
<dbReference type="FunFam" id="3.50.50.60:FF:000020">
    <property type="entry name" value="D-amino acid dehydrogenase"/>
    <property type="match status" value="1"/>
</dbReference>
<sequence length="417" mass="45470">MRIIVLGAGVIGTSTAYYLAEEGHEVVVLDRQPGPALETSFANAGEISPGYAAPWATPNTPWKALGWLFTKHAPLVWRPKADPDMVRWLWTMLANCGEAKYLENKARLLRLAEFSRDELRLLRQRTGIQYDQRTEGTLQLFRDAAQMESIAKDVKVLEADGVPYQVLDRAGCIAVEPGLANATVPVAGGLRLPNDETGDCFKFSNELAAIAERSGVEFRYNETIERIDRDGALVSGVLTDRGMVRGDAYVLALGSYSPLLVKRLGLRLPIYPIKGYSLTLPIVDPDNAPQSTVIDDAYKVAVTRLGDRIRVAGTAEISGYDKQLPPNRRETLELVVKGLYPRAGDLAAAAFWSGLRPMTPDTTPIVGSTPISNLFTNTGHGTYGWTMACGSGRILADVIAGRPSAIRTEDLGIGRYH</sequence>
<dbReference type="HAMAP" id="MF_01202">
    <property type="entry name" value="DadA"/>
    <property type="match status" value="1"/>
</dbReference>
<accession>A0A4R6FB67</accession>
<protein>
    <recommendedName>
        <fullName evidence="7">D-amino acid dehydrogenase</fullName>
        <ecNumber evidence="7">1.4.99.-</ecNumber>
    </recommendedName>
</protein>
<dbReference type="Gene3D" id="3.50.50.60">
    <property type="entry name" value="FAD/NAD(P)-binding domain"/>
    <property type="match status" value="2"/>
</dbReference>
<evidence type="ECO:0000256" key="3">
    <source>
        <dbReference type="ARBA" id="ARBA00022630"/>
    </source>
</evidence>
<dbReference type="InterPro" id="IPR036188">
    <property type="entry name" value="FAD/NAD-bd_sf"/>
</dbReference>
<dbReference type="Proteomes" id="UP000295493">
    <property type="component" value="Unassembled WGS sequence"/>
</dbReference>
<proteinExistence type="inferred from homology"/>
<evidence type="ECO:0000256" key="7">
    <source>
        <dbReference type="HAMAP-Rule" id="MF_01202"/>
    </source>
</evidence>
<evidence type="ECO:0000256" key="5">
    <source>
        <dbReference type="ARBA" id="ARBA00023002"/>
    </source>
</evidence>
<gene>
    <name evidence="7" type="primary">dadA</name>
    <name evidence="9" type="ORF">EV664_11816</name>
</gene>
<dbReference type="SUPFAM" id="SSF54373">
    <property type="entry name" value="FAD-linked reductases, C-terminal domain"/>
    <property type="match status" value="1"/>
</dbReference>
<evidence type="ECO:0000256" key="1">
    <source>
        <dbReference type="ARBA" id="ARBA00001974"/>
    </source>
</evidence>
<comment type="similarity">
    <text evidence="2 7">Belongs to the DadA oxidoreductase family.</text>
</comment>
<dbReference type="EC" id="1.4.99.-" evidence="7"/>
<dbReference type="GO" id="GO:0008718">
    <property type="term" value="F:D-amino-acid dehydrogenase activity"/>
    <property type="evidence" value="ECO:0007669"/>
    <property type="project" value="UniProtKB-UniRule"/>
</dbReference>
<dbReference type="EMBL" id="SNWD01000018">
    <property type="protein sequence ID" value="TDN78257.1"/>
    <property type="molecule type" value="Genomic_DNA"/>
</dbReference>
<evidence type="ECO:0000256" key="2">
    <source>
        <dbReference type="ARBA" id="ARBA00009410"/>
    </source>
</evidence>
<feature type="domain" description="FAD dependent oxidoreductase" evidence="8">
    <location>
        <begin position="2"/>
        <end position="397"/>
    </location>
</feature>
<evidence type="ECO:0000313" key="10">
    <source>
        <dbReference type="Proteomes" id="UP000295493"/>
    </source>
</evidence>
<evidence type="ECO:0000256" key="4">
    <source>
        <dbReference type="ARBA" id="ARBA00022827"/>
    </source>
</evidence>
<evidence type="ECO:0000256" key="6">
    <source>
        <dbReference type="ARBA" id="ARBA00047884"/>
    </source>
</evidence>
<dbReference type="InterPro" id="IPR023080">
    <property type="entry name" value="DadA"/>
</dbReference>
<keyword evidence="5 7" id="KW-0560">Oxidoreductase</keyword>
<feature type="binding site" evidence="7">
    <location>
        <begin position="3"/>
        <end position="17"/>
    </location>
    <ligand>
        <name>FAD</name>
        <dbReference type="ChEBI" id="CHEBI:57692"/>
    </ligand>
</feature>
<dbReference type="OrthoDB" id="9805337at2"/>
<comment type="cofactor">
    <cofactor evidence="1 7">
        <name>FAD</name>
        <dbReference type="ChEBI" id="CHEBI:57692"/>
    </cofactor>
</comment>
<dbReference type="GO" id="GO:0055130">
    <property type="term" value="P:D-alanine catabolic process"/>
    <property type="evidence" value="ECO:0007669"/>
    <property type="project" value="TreeGrafter"/>
</dbReference>
<evidence type="ECO:0000313" key="9">
    <source>
        <dbReference type="EMBL" id="TDN78257.1"/>
    </source>
</evidence>
<dbReference type="GO" id="GO:0005737">
    <property type="term" value="C:cytoplasm"/>
    <property type="evidence" value="ECO:0007669"/>
    <property type="project" value="TreeGrafter"/>
</dbReference>
<dbReference type="Gene3D" id="3.30.9.10">
    <property type="entry name" value="D-Amino Acid Oxidase, subunit A, domain 2"/>
    <property type="match status" value="1"/>
</dbReference>
<dbReference type="Pfam" id="PF01266">
    <property type="entry name" value="DAO"/>
    <property type="match status" value="1"/>
</dbReference>
<comment type="catalytic activity">
    <reaction evidence="6 7">
        <text>a D-alpha-amino acid + A + H2O = a 2-oxocarboxylate + AH2 + NH4(+)</text>
        <dbReference type="Rhea" id="RHEA:18125"/>
        <dbReference type="ChEBI" id="CHEBI:13193"/>
        <dbReference type="ChEBI" id="CHEBI:15377"/>
        <dbReference type="ChEBI" id="CHEBI:17499"/>
        <dbReference type="ChEBI" id="CHEBI:28938"/>
        <dbReference type="ChEBI" id="CHEBI:35179"/>
        <dbReference type="ChEBI" id="CHEBI:59871"/>
    </reaction>
</comment>
<dbReference type="PANTHER" id="PTHR13847">
    <property type="entry name" value="SARCOSINE DEHYDROGENASE-RELATED"/>
    <property type="match status" value="1"/>
</dbReference>
<keyword evidence="3 7" id="KW-0285">Flavoprotein</keyword>
<keyword evidence="10" id="KW-1185">Reference proteome</keyword>
<name>A0A4R6FB67_9SPHN</name>
<keyword evidence="4 7" id="KW-0274">FAD</keyword>
<dbReference type="InterPro" id="IPR006076">
    <property type="entry name" value="FAD-dep_OxRdtase"/>
</dbReference>
<dbReference type="PANTHER" id="PTHR13847:SF280">
    <property type="entry name" value="D-AMINO ACID DEHYDROGENASE"/>
    <property type="match status" value="1"/>
</dbReference>